<dbReference type="InterPro" id="IPR013108">
    <property type="entry name" value="Amidohydro_3"/>
</dbReference>
<dbReference type="Proteomes" id="UP000284841">
    <property type="component" value="Unassembled WGS sequence"/>
</dbReference>
<dbReference type="OrthoDB" id="9767366at2"/>
<dbReference type="RefSeq" id="WP_118336309.1">
    <property type="nucleotide sequence ID" value="NZ_AP025567.1"/>
</dbReference>
<evidence type="ECO:0000259" key="1">
    <source>
        <dbReference type="Pfam" id="PF07969"/>
    </source>
</evidence>
<comment type="caution">
    <text evidence="2">The sequence shown here is derived from an EMBL/GenBank/DDBJ whole genome shotgun (WGS) entry which is preliminary data.</text>
</comment>
<protein>
    <submittedName>
        <fullName evidence="2">Amidohydrolase</fullName>
    </submittedName>
</protein>
<name>A0A415DWS2_9FIRM</name>
<dbReference type="InterPro" id="IPR011059">
    <property type="entry name" value="Metal-dep_hydrolase_composite"/>
</dbReference>
<dbReference type="Gene3D" id="3.20.20.140">
    <property type="entry name" value="Metal-dependent hydrolases"/>
    <property type="match status" value="1"/>
</dbReference>
<gene>
    <name evidence="2" type="ORF">DW099_15505</name>
</gene>
<accession>A0A415DWS2</accession>
<dbReference type="Gene3D" id="3.10.310.70">
    <property type="match status" value="1"/>
</dbReference>
<keyword evidence="2" id="KW-0378">Hydrolase</keyword>
<dbReference type="Pfam" id="PF07969">
    <property type="entry name" value="Amidohydro_3"/>
    <property type="match status" value="1"/>
</dbReference>
<dbReference type="GO" id="GO:0016810">
    <property type="term" value="F:hydrolase activity, acting on carbon-nitrogen (but not peptide) bonds"/>
    <property type="evidence" value="ECO:0007669"/>
    <property type="project" value="InterPro"/>
</dbReference>
<sequence>MKRIFINGKIRAIDAENRLYQAMGCEDGKIAALGTKDEVIKAMGDCEIVDLAGRDVLPGFIDAHIHLLDHAIFEKKTALLSGVKSVEELVQTMKAYIADENIPEGQWVTGFGWDQEAFPDGQFPTCEQLDQITDKHPLMLNRRCGTICAANSMAMRIAGVDRNTKDPQGGELVRFADGSPTGVMLESAMSLIGDCVPKIGDKLELKELLAFSFDEMVKNGVTVCHTEDFYSVSDKRALWEAYLELFAEGRMPIDLVLQLRIHRPDQLQEFFDFGFHSWQRFGNVKIGPIKFLGDGSLGAWSAGLNEPYSDKPDTCGCLYWNKEELARIAKEIVDHDFDLTIHAIGDAAVENFLDGCISVKEEIKAKGLRPSIIHSQIMNERIFEKYKVVDAIGLVQPMYIHSDWSIADDRVGERMKTSYCFNSMLKQGIRLAAGSDLPIESVNPLEGIQVNVTRKDLTGQPEGGWYPEERLSRLEAVKMHTIYGAYVSKDEDRLGSLEVGKQANFVILSGDVFTVPENEIKEIKVLETYIDGDCKYKA</sequence>
<proteinExistence type="predicted"/>
<dbReference type="PANTHER" id="PTHR22642:SF2">
    <property type="entry name" value="PROTEIN LONG AFTER FAR-RED 3"/>
    <property type="match status" value="1"/>
</dbReference>
<dbReference type="Gene3D" id="2.30.40.10">
    <property type="entry name" value="Urease, subunit C, domain 1"/>
    <property type="match status" value="1"/>
</dbReference>
<keyword evidence="3" id="KW-1185">Reference proteome</keyword>
<dbReference type="InterPro" id="IPR032466">
    <property type="entry name" value="Metal_Hydrolase"/>
</dbReference>
<dbReference type="SUPFAM" id="SSF51338">
    <property type="entry name" value="Composite domain of metallo-dependent hydrolases"/>
    <property type="match status" value="1"/>
</dbReference>
<evidence type="ECO:0000313" key="2">
    <source>
        <dbReference type="EMBL" id="RHJ85107.1"/>
    </source>
</evidence>
<organism evidence="2 3">
    <name type="scientific">Emergencia timonensis</name>
    <dbReference type="NCBI Taxonomy" id="1776384"/>
    <lineage>
        <taxon>Bacteria</taxon>
        <taxon>Bacillati</taxon>
        <taxon>Bacillota</taxon>
        <taxon>Clostridia</taxon>
        <taxon>Peptostreptococcales</taxon>
        <taxon>Anaerovoracaceae</taxon>
        <taxon>Emergencia</taxon>
    </lineage>
</organism>
<dbReference type="STRING" id="1776384.GCA_900086585_00109"/>
<evidence type="ECO:0000313" key="3">
    <source>
        <dbReference type="Proteomes" id="UP000284841"/>
    </source>
</evidence>
<dbReference type="EMBL" id="QRMS01000005">
    <property type="protein sequence ID" value="RHJ85107.1"/>
    <property type="molecule type" value="Genomic_DNA"/>
</dbReference>
<dbReference type="InterPro" id="IPR033932">
    <property type="entry name" value="YtcJ-like"/>
</dbReference>
<dbReference type="CDD" id="cd01300">
    <property type="entry name" value="YtcJ_like"/>
    <property type="match status" value="1"/>
</dbReference>
<dbReference type="SUPFAM" id="SSF51556">
    <property type="entry name" value="Metallo-dependent hydrolases"/>
    <property type="match status" value="1"/>
</dbReference>
<feature type="domain" description="Amidohydrolase 3" evidence="1">
    <location>
        <begin position="47"/>
        <end position="534"/>
    </location>
</feature>
<dbReference type="PANTHER" id="PTHR22642">
    <property type="entry name" value="IMIDAZOLONEPROPIONASE"/>
    <property type="match status" value="1"/>
</dbReference>
<reference evidence="2 3" key="1">
    <citation type="submission" date="2018-08" db="EMBL/GenBank/DDBJ databases">
        <title>A genome reference for cultivated species of the human gut microbiota.</title>
        <authorList>
            <person name="Zou Y."/>
            <person name="Xue W."/>
            <person name="Luo G."/>
        </authorList>
    </citation>
    <scope>NUCLEOTIDE SEQUENCE [LARGE SCALE GENOMIC DNA]</scope>
    <source>
        <strain evidence="2 3">AM07-24</strain>
    </source>
</reference>
<dbReference type="AlphaFoldDB" id="A0A415DWS2"/>